<dbReference type="Proteomes" id="UP000298324">
    <property type="component" value="Unassembled WGS sequence"/>
</dbReference>
<proteinExistence type="predicted"/>
<gene>
    <name evidence="1" type="ORF">Psch_03736</name>
</gene>
<evidence type="ECO:0000313" key="1">
    <source>
        <dbReference type="EMBL" id="TEB04973.1"/>
    </source>
</evidence>
<sequence length="103" mass="11689">MKRPDFDSFRTIFLECLGQSTNLEPLNSAAARWDGLGDLEMRGQILESVNAKLQDSCGLSFEVNHRLLKVEGPVESVIIQAYHELNTIYLVEKINNKIRGRLN</sequence>
<reference evidence="1 2" key="1">
    <citation type="journal article" date="2018" name="Environ. Microbiol.">
        <title>Novel energy conservation strategies and behaviour of Pelotomaculum schinkii driving syntrophic propionate catabolism.</title>
        <authorList>
            <person name="Hidalgo-Ahumada C.A.P."/>
            <person name="Nobu M.K."/>
            <person name="Narihiro T."/>
            <person name="Tamaki H."/>
            <person name="Liu W.T."/>
            <person name="Kamagata Y."/>
            <person name="Stams A.J.M."/>
            <person name="Imachi H."/>
            <person name="Sousa D.Z."/>
        </authorList>
    </citation>
    <scope>NUCLEOTIDE SEQUENCE [LARGE SCALE GENOMIC DNA]</scope>
    <source>
        <strain evidence="1 2">HH</strain>
    </source>
</reference>
<name>A0A4Y7R8G0_9FIRM</name>
<evidence type="ECO:0000313" key="2">
    <source>
        <dbReference type="Proteomes" id="UP000298324"/>
    </source>
</evidence>
<keyword evidence="2" id="KW-1185">Reference proteome</keyword>
<dbReference type="RefSeq" id="WP_190259254.1">
    <property type="nucleotide sequence ID" value="NZ_QFGA01000003.1"/>
</dbReference>
<accession>A0A4Y7R8G0</accession>
<organism evidence="1 2">
    <name type="scientific">Pelotomaculum schinkii</name>
    <dbReference type="NCBI Taxonomy" id="78350"/>
    <lineage>
        <taxon>Bacteria</taxon>
        <taxon>Bacillati</taxon>
        <taxon>Bacillota</taxon>
        <taxon>Clostridia</taxon>
        <taxon>Eubacteriales</taxon>
        <taxon>Desulfotomaculaceae</taxon>
        <taxon>Pelotomaculum</taxon>
    </lineage>
</organism>
<comment type="caution">
    <text evidence="1">The sequence shown here is derived from an EMBL/GenBank/DDBJ whole genome shotgun (WGS) entry which is preliminary data.</text>
</comment>
<protein>
    <submittedName>
        <fullName evidence="1">Uncharacterized protein</fullName>
    </submittedName>
</protein>
<dbReference type="EMBL" id="QFGA01000003">
    <property type="protein sequence ID" value="TEB04973.1"/>
    <property type="molecule type" value="Genomic_DNA"/>
</dbReference>
<dbReference type="AlphaFoldDB" id="A0A4Y7R8G0"/>